<organism evidence="1 2">
    <name type="scientific">Mailhella massiliensis</name>
    <dbReference type="NCBI Taxonomy" id="1903261"/>
    <lineage>
        <taxon>Bacteria</taxon>
        <taxon>Pseudomonadati</taxon>
        <taxon>Thermodesulfobacteriota</taxon>
        <taxon>Desulfovibrionia</taxon>
        <taxon>Desulfovibrionales</taxon>
        <taxon>Desulfovibrionaceae</taxon>
        <taxon>Mailhella</taxon>
    </lineage>
</organism>
<dbReference type="InterPro" id="IPR016195">
    <property type="entry name" value="Pol/histidinol_Pase-like"/>
</dbReference>
<evidence type="ECO:0000313" key="2">
    <source>
        <dbReference type="Proteomes" id="UP000698963"/>
    </source>
</evidence>
<protein>
    <submittedName>
        <fullName evidence="1">Histidinol phosphate phosphatase domain-containing protein</fullName>
    </submittedName>
</protein>
<evidence type="ECO:0000313" key="1">
    <source>
        <dbReference type="EMBL" id="HJD96763.1"/>
    </source>
</evidence>
<sequence>MTDFHIILTPGEGGLSAASALHYAALAGLRFAALILPWEENGFSALAKTAKLVRTYSLYANVEARTGVELCHVPPALIPSAVQEARAAGAELVLVHGETLCDQVEAGTNLAAIEAGADILAHPGLIDAEAAAFAAEKGVALEFTSCPKHGLTNAHTAAMALRFGCPLVRGSAARRAEEITTRAFWPFVIKGADVFTPEKYKVNLLELLRESEENLIKKLMKA</sequence>
<gene>
    <name evidence="1" type="ORF">K8W16_03850</name>
</gene>
<name>A0A921AVZ3_9BACT</name>
<dbReference type="AlphaFoldDB" id="A0A921AVZ3"/>
<dbReference type="RefSeq" id="WP_304121292.1">
    <property type="nucleotide sequence ID" value="NZ_DYZA01000071.1"/>
</dbReference>
<dbReference type="EMBL" id="DYZA01000071">
    <property type="protein sequence ID" value="HJD96763.1"/>
    <property type="molecule type" value="Genomic_DNA"/>
</dbReference>
<accession>A0A921AVZ3</accession>
<dbReference type="Proteomes" id="UP000698963">
    <property type="component" value="Unassembled WGS sequence"/>
</dbReference>
<reference evidence="1" key="1">
    <citation type="journal article" date="2021" name="PeerJ">
        <title>Extensive microbial diversity within the chicken gut microbiome revealed by metagenomics and culture.</title>
        <authorList>
            <person name="Gilroy R."/>
            <person name="Ravi A."/>
            <person name="Getino M."/>
            <person name="Pursley I."/>
            <person name="Horton D.L."/>
            <person name="Alikhan N.F."/>
            <person name="Baker D."/>
            <person name="Gharbi K."/>
            <person name="Hall N."/>
            <person name="Watson M."/>
            <person name="Adriaenssens E.M."/>
            <person name="Foster-Nyarko E."/>
            <person name="Jarju S."/>
            <person name="Secka A."/>
            <person name="Antonio M."/>
            <person name="Oren A."/>
            <person name="Chaudhuri R.R."/>
            <person name="La Ragione R."/>
            <person name="Hildebrand F."/>
            <person name="Pallen M.J."/>
        </authorList>
    </citation>
    <scope>NUCLEOTIDE SEQUENCE</scope>
    <source>
        <strain evidence="1">ChiGjej2B2-19336</strain>
    </source>
</reference>
<dbReference type="NCBIfam" id="NF004981">
    <property type="entry name" value="PRK06361.1"/>
    <property type="match status" value="1"/>
</dbReference>
<reference evidence="1" key="2">
    <citation type="submission" date="2021-09" db="EMBL/GenBank/DDBJ databases">
        <authorList>
            <person name="Gilroy R."/>
        </authorList>
    </citation>
    <scope>NUCLEOTIDE SEQUENCE</scope>
    <source>
        <strain evidence="1">ChiGjej2B2-19336</strain>
    </source>
</reference>
<dbReference type="SUPFAM" id="SSF89550">
    <property type="entry name" value="PHP domain-like"/>
    <property type="match status" value="1"/>
</dbReference>
<comment type="caution">
    <text evidence="1">The sequence shown here is derived from an EMBL/GenBank/DDBJ whole genome shotgun (WGS) entry which is preliminary data.</text>
</comment>
<proteinExistence type="predicted"/>